<dbReference type="EMBL" id="KE504176">
    <property type="protein sequence ID" value="EPS97375.1"/>
    <property type="molecule type" value="Genomic_DNA"/>
</dbReference>
<keyword evidence="2" id="KW-1185">Reference proteome</keyword>
<name>S8F6U9_FOMSC</name>
<sequence>LLRDLWPNDLGKGKKDTRTIADLSAWEKMPSSYIDLSFWADVVVDHAVHKVIGANGPRTPYALLWSPSLYPGTPTPPRRCSLIRLHGFLSSYCIRPLGTWTGKVADVKSAAQFVTLEGKGINEAFDPQLENLFALSTLIHKSINDRSEPVRDTRATLNLRRRVFTRVNLTSDQSLTSVSLPAQDKAAMSAIEHDWRVGHRLSLGMQRDDGSICRAKEIVFAKGDFVEVSVYADIVVFVDTKTKTKRIDVQFAPQEMIKLWSAKDARVREHRFRMKTSESDVSTCRRS</sequence>
<dbReference type="InParanoid" id="S8F6U9"/>
<protein>
    <submittedName>
        <fullName evidence="1">Uncharacterized protein</fullName>
    </submittedName>
</protein>
<evidence type="ECO:0000313" key="2">
    <source>
        <dbReference type="Proteomes" id="UP000015241"/>
    </source>
</evidence>
<dbReference type="OrthoDB" id="2749067at2759"/>
<dbReference type="AlphaFoldDB" id="S8F6U9"/>
<dbReference type="HOGENOM" id="CLU_863403_0_0_1"/>
<gene>
    <name evidence="1" type="ORF">FOMPIDRAFT_1128668</name>
</gene>
<evidence type="ECO:0000313" key="1">
    <source>
        <dbReference type="EMBL" id="EPS97375.1"/>
    </source>
</evidence>
<accession>S8F6U9</accession>
<dbReference type="Proteomes" id="UP000015241">
    <property type="component" value="Unassembled WGS sequence"/>
</dbReference>
<proteinExistence type="predicted"/>
<organism evidence="1 2">
    <name type="scientific">Fomitopsis schrenkii</name>
    <name type="common">Brown rot fungus</name>
    <dbReference type="NCBI Taxonomy" id="2126942"/>
    <lineage>
        <taxon>Eukaryota</taxon>
        <taxon>Fungi</taxon>
        <taxon>Dikarya</taxon>
        <taxon>Basidiomycota</taxon>
        <taxon>Agaricomycotina</taxon>
        <taxon>Agaricomycetes</taxon>
        <taxon>Polyporales</taxon>
        <taxon>Fomitopsis</taxon>
    </lineage>
</organism>
<feature type="non-terminal residue" evidence="1">
    <location>
        <position position="1"/>
    </location>
</feature>
<reference evidence="1 2" key="1">
    <citation type="journal article" date="2012" name="Science">
        <title>The Paleozoic origin of enzymatic lignin decomposition reconstructed from 31 fungal genomes.</title>
        <authorList>
            <person name="Floudas D."/>
            <person name="Binder M."/>
            <person name="Riley R."/>
            <person name="Barry K."/>
            <person name="Blanchette R.A."/>
            <person name="Henrissat B."/>
            <person name="Martinez A.T."/>
            <person name="Otillar R."/>
            <person name="Spatafora J.W."/>
            <person name="Yadav J.S."/>
            <person name="Aerts A."/>
            <person name="Benoit I."/>
            <person name="Boyd A."/>
            <person name="Carlson A."/>
            <person name="Copeland A."/>
            <person name="Coutinho P.M."/>
            <person name="de Vries R.P."/>
            <person name="Ferreira P."/>
            <person name="Findley K."/>
            <person name="Foster B."/>
            <person name="Gaskell J."/>
            <person name="Glotzer D."/>
            <person name="Gorecki P."/>
            <person name="Heitman J."/>
            <person name="Hesse C."/>
            <person name="Hori C."/>
            <person name="Igarashi K."/>
            <person name="Jurgens J.A."/>
            <person name="Kallen N."/>
            <person name="Kersten P."/>
            <person name="Kohler A."/>
            <person name="Kuees U."/>
            <person name="Kumar T.K.A."/>
            <person name="Kuo A."/>
            <person name="LaButti K."/>
            <person name="Larrondo L.F."/>
            <person name="Lindquist E."/>
            <person name="Ling A."/>
            <person name="Lombard V."/>
            <person name="Lucas S."/>
            <person name="Lundell T."/>
            <person name="Martin R."/>
            <person name="McLaughlin D.J."/>
            <person name="Morgenstern I."/>
            <person name="Morin E."/>
            <person name="Murat C."/>
            <person name="Nagy L.G."/>
            <person name="Nolan M."/>
            <person name="Ohm R.A."/>
            <person name="Patyshakuliyeva A."/>
            <person name="Rokas A."/>
            <person name="Ruiz-Duenas F.J."/>
            <person name="Sabat G."/>
            <person name="Salamov A."/>
            <person name="Samejima M."/>
            <person name="Schmutz J."/>
            <person name="Slot J.C."/>
            <person name="St John F."/>
            <person name="Stenlid J."/>
            <person name="Sun H."/>
            <person name="Sun S."/>
            <person name="Syed K."/>
            <person name="Tsang A."/>
            <person name="Wiebenga A."/>
            <person name="Young D."/>
            <person name="Pisabarro A."/>
            <person name="Eastwood D.C."/>
            <person name="Martin F."/>
            <person name="Cullen D."/>
            <person name="Grigoriev I.V."/>
            <person name="Hibbett D.S."/>
        </authorList>
    </citation>
    <scope>NUCLEOTIDE SEQUENCE</scope>
    <source>
        <strain evidence="2">FP-58527</strain>
    </source>
</reference>
<dbReference type="eggNOG" id="ENOG502R173">
    <property type="taxonomic scope" value="Eukaryota"/>
</dbReference>